<dbReference type="EMBL" id="BPLR01016602">
    <property type="protein sequence ID" value="GIY84991.1"/>
    <property type="molecule type" value="Genomic_DNA"/>
</dbReference>
<proteinExistence type="predicted"/>
<reference evidence="1 2" key="1">
    <citation type="submission" date="2021-06" db="EMBL/GenBank/DDBJ databases">
        <title>Caerostris extrusa draft genome.</title>
        <authorList>
            <person name="Kono N."/>
            <person name="Arakawa K."/>
        </authorList>
    </citation>
    <scope>NUCLEOTIDE SEQUENCE [LARGE SCALE GENOMIC DNA]</scope>
</reference>
<sequence length="271" mass="31121">MTKIHPTDIPVGSKQTFLQVHPNPQELFIMTKKEFQVKKLIKQNKISIEMVVDYIVTVASPKHSNQYVTSPRSGPNLEYRYTDGRIPDHSNVNPSHHQYAYVPQPVNEVHMSRSYPFTNYDSLYSHPRPYGKQFYPESVVYRNVQPVTRVNSSAYNAVKDQSRHAQQDIYGTVKHRNTFSDYENVYDAQIDYLRAMSNPQVKNNYQSDIKILPPNSMPDTNIYGVIPPLPTHSRSKSAHLPGKIDYQNVDESIGNVSSSKEYILTLFRGKA</sequence>
<keyword evidence="2" id="KW-1185">Reference proteome</keyword>
<accession>A0AAV4WSS0</accession>
<dbReference type="AlphaFoldDB" id="A0AAV4WSS0"/>
<comment type="caution">
    <text evidence="1">The sequence shown here is derived from an EMBL/GenBank/DDBJ whole genome shotgun (WGS) entry which is preliminary data.</text>
</comment>
<name>A0AAV4WSS0_CAEEX</name>
<evidence type="ECO:0000313" key="2">
    <source>
        <dbReference type="Proteomes" id="UP001054945"/>
    </source>
</evidence>
<gene>
    <name evidence="1" type="primary">Ptpn12</name>
    <name evidence="1" type="ORF">CEXT_600521</name>
</gene>
<protein>
    <submittedName>
        <fullName evidence="1">Tyrosine-protein phosphatase non-receptor type 12</fullName>
    </submittedName>
</protein>
<evidence type="ECO:0000313" key="1">
    <source>
        <dbReference type="EMBL" id="GIY84991.1"/>
    </source>
</evidence>
<organism evidence="1 2">
    <name type="scientific">Caerostris extrusa</name>
    <name type="common">Bark spider</name>
    <name type="synonym">Caerostris bankana</name>
    <dbReference type="NCBI Taxonomy" id="172846"/>
    <lineage>
        <taxon>Eukaryota</taxon>
        <taxon>Metazoa</taxon>
        <taxon>Ecdysozoa</taxon>
        <taxon>Arthropoda</taxon>
        <taxon>Chelicerata</taxon>
        <taxon>Arachnida</taxon>
        <taxon>Araneae</taxon>
        <taxon>Araneomorphae</taxon>
        <taxon>Entelegynae</taxon>
        <taxon>Araneoidea</taxon>
        <taxon>Araneidae</taxon>
        <taxon>Caerostris</taxon>
    </lineage>
</organism>
<dbReference type="Proteomes" id="UP001054945">
    <property type="component" value="Unassembled WGS sequence"/>
</dbReference>